<accession>A0A850QPB7</accession>
<protein>
    <submittedName>
        <fullName evidence="1">DUF2288 domain-containing protein</fullName>
    </submittedName>
</protein>
<evidence type="ECO:0000313" key="1">
    <source>
        <dbReference type="EMBL" id="NVO77916.1"/>
    </source>
</evidence>
<dbReference type="Proteomes" id="UP000588051">
    <property type="component" value="Unassembled WGS sequence"/>
</dbReference>
<comment type="caution">
    <text evidence="1">The sequence shown here is derived from an EMBL/GenBank/DDBJ whole genome shotgun (WGS) entry which is preliminary data.</text>
</comment>
<dbReference type="RefSeq" id="WP_176803260.1">
    <property type="nucleotide sequence ID" value="NZ_JABXYJ010000004.1"/>
</dbReference>
<gene>
    <name evidence="1" type="ORF">HV832_08725</name>
</gene>
<evidence type="ECO:0000313" key="2">
    <source>
        <dbReference type="Proteomes" id="UP000588051"/>
    </source>
</evidence>
<dbReference type="AlphaFoldDB" id="A0A850QPB7"/>
<dbReference type="EMBL" id="JABXYJ010000004">
    <property type="protein sequence ID" value="NVO77916.1"/>
    <property type="molecule type" value="Genomic_DNA"/>
</dbReference>
<proteinExistence type="predicted"/>
<dbReference type="Pfam" id="PF10052">
    <property type="entry name" value="DUF2288"/>
    <property type="match status" value="1"/>
</dbReference>
<organism evidence="1 2">
    <name type="scientific">Undibacterium oligocarboniphilum</name>
    <dbReference type="NCBI Taxonomy" id="666702"/>
    <lineage>
        <taxon>Bacteria</taxon>
        <taxon>Pseudomonadati</taxon>
        <taxon>Pseudomonadota</taxon>
        <taxon>Betaproteobacteria</taxon>
        <taxon>Burkholderiales</taxon>
        <taxon>Oxalobacteraceae</taxon>
        <taxon>Undibacterium</taxon>
    </lineage>
</organism>
<reference evidence="1 2" key="1">
    <citation type="submission" date="2020-06" db="EMBL/GenBank/DDBJ databases">
        <authorList>
            <person name="Qiu C."/>
            <person name="Liu Z."/>
        </authorList>
    </citation>
    <scope>NUCLEOTIDE SEQUENCE [LARGE SCALE GENOMIC DNA]</scope>
    <source>
        <strain evidence="1 2">EM 1</strain>
    </source>
</reference>
<sequence length="110" mass="12353">MTSTLSNTSLPARINQETARYPWRDLLKHFASGTVIEVQHDLDLVAVACLMAEDRASEIQALLHAGKIVRMSDQQAQNWLDLDLEVWTVVVKPWILVQYQPETGVAAGMH</sequence>
<dbReference type="InterPro" id="IPR018741">
    <property type="entry name" value="DUF2288"/>
</dbReference>
<keyword evidence="2" id="KW-1185">Reference proteome</keyword>
<name>A0A850QPB7_9BURK</name>